<evidence type="ECO:0000259" key="2">
    <source>
        <dbReference type="PROSITE" id="PS51201"/>
    </source>
</evidence>
<dbReference type="AlphaFoldDB" id="A0A8J7GLJ3"/>
<reference evidence="4" key="1">
    <citation type="submission" date="2020-11" db="EMBL/GenBank/DDBJ databases">
        <title>Sequencing the genomes of 1000 actinobacteria strains.</title>
        <authorList>
            <person name="Klenk H.-P."/>
        </authorList>
    </citation>
    <scope>NUCLEOTIDE SEQUENCE</scope>
    <source>
        <strain evidence="4">DSM 45356</strain>
    </source>
</reference>
<dbReference type="RefSeq" id="WP_197005846.1">
    <property type="nucleotide sequence ID" value="NZ_BONS01000012.1"/>
</dbReference>
<dbReference type="SUPFAM" id="SSF51735">
    <property type="entry name" value="NAD(P)-binding Rossmann-fold domains"/>
    <property type="match status" value="2"/>
</dbReference>
<feature type="transmembrane region" description="Helical" evidence="1">
    <location>
        <begin position="287"/>
        <end position="313"/>
    </location>
</feature>
<dbReference type="PANTHER" id="PTHR43833">
    <property type="entry name" value="POTASSIUM CHANNEL PROTEIN 2-RELATED-RELATED"/>
    <property type="match status" value="1"/>
</dbReference>
<dbReference type="InterPro" id="IPR036721">
    <property type="entry name" value="RCK_C_sf"/>
</dbReference>
<dbReference type="Gene3D" id="3.40.50.720">
    <property type="entry name" value="NAD(P)-binding Rossmann-like Domain"/>
    <property type="match status" value="2"/>
</dbReference>
<evidence type="ECO:0000256" key="1">
    <source>
        <dbReference type="SAM" id="Phobius"/>
    </source>
</evidence>
<dbReference type="InterPro" id="IPR036291">
    <property type="entry name" value="NAD(P)-bd_dom_sf"/>
</dbReference>
<dbReference type="SUPFAM" id="SSF116726">
    <property type="entry name" value="TrkA C-terminal domain-like"/>
    <property type="match status" value="1"/>
</dbReference>
<dbReference type="PROSITE" id="PS51201">
    <property type="entry name" value="RCK_N"/>
    <property type="match status" value="2"/>
</dbReference>
<accession>A0A8J7GLJ3</accession>
<proteinExistence type="predicted"/>
<dbReference type="GO" id="GO:0006813">
    <property type="term" value="P:potassium ion transport"/>
    <property type="evidence" value="ECO:0007669"/>
    <property type="project" value="InterPro"/>
</dbReference>
<comment type="caution">
    <text evidence="4">The sequence shown here is derived from an EMBL/GenBank/DDBJ whole genome shotgun (WGS) entry which is preliminary data.</text>
</comment>
<name>A0A8J7GLJ3_9ACTN</name>
<organism evidence="4 5">
    <name type="scientific">Longispora fulva</name>
    <dbReference type="NCBI Taxonomy" id="619741"/>
    <lineage>
        <taxon>Bacteria</taxon>
        <taxon>Bacillati</taxon>
        <taxon>Actinomycetota</taxon>
        <taxon>Actinomycetes</taxon>
        <taxon>Micromonosporales</taxon>
        <taxon>Micromonosporaceae</taxon>
        <taxon>Longispora</taxon>
    </lineage>
</organism>
<dbReference type="Pfam" id="PF02254">
    <property type="entry name" value="TrkA_N"/>
    <property type="match status" value="2"/>
</dbReference>
<feature type="domain" description="RCK N-terminal" evidence="2">
    <location>
        <begin position="11"/>
        <end position="132"/>
    </location>
</feature>
<evidence type="ECO:0000313" key="4">
    <source>
        <dbReference type="EMBL" id="MBG6139162.1"/>
    </source>
</evidence>
<keyword evidence="1" id="KW-0812">Transmembrane</keyword>
<dbReference type="Gene3D" id="3.30.70.1450">
    <property type="entry name" value="Regulator of K+ conductance, C-terminal domain"/>
    <property type="match status" value="1"/>
</dbReference>
<feature type="domain" description="RCK N-terminal" evidence="2">
    <location>
        <begin position="329"/>
        <end position="448"/>
    </location>
</feature>
<dbReference type="EMBL" id="JADOUF010000001">
    <property type="protein sequence ID" value="MBG6139162.1"/>
    <property type="molecule type" value="Genomic_DNA"/>
</dbReference>
<dbReference type="Pfam" id="PF02080">
    <property type="entry name" value="TrkA_C"/>
    <property type="match status" value="1"/>
</dbReference>
<dbReference type="InterPro" id="IPR050721">
    <property type="entry name" value="Trk_Ktr_HKT_K-transport"/>
</dbReference>
<feature type="domain" description="RCK C-terminal" evidence="3">
    <location>
        <begin position="468"/>
        <end position="550"/>
    </location>
</feature>
<keyword evidence="5" id="KW-1185">Reference proteome</keyword>
<feature type="transmembrane region" description="Helical" evidence="1">
    <location>
        <begin position="234"/>
        <end position="252"/>
    </location>
</feature>
<sequence>MSPVLPRRVQRRHFVVCGDNPLAFRLAEELTKKYGENVTVILRSKRDNHGPDISRLPGVRIVESTRLDEDTFRAAGLPEARALALVQHGDVENIHAALRAQDLHPGLRLVVRMSSMSLGRRMHELFDDCTALSDATIAAPAFVVAALNDPTLSVVRLPGQTLRVAHRDSVPEDQVLCTLTDPTETPSPLLPEGERSTDLVLALATGVPEEAAPAPPKRRAPAKMLWDVLRFRKLWIAAAVGLSLMAVVSTVWSELTGKSWLTSAYEMMMTSAGSGQVDQNLHGPERVVQVVVTLAGLVILVPVATALAVEFVVNTRLAIALNKPRTSHSGHVVVIGLGNVGTRVVRQLHDLGVDVVAVESNEKAVGVPVVRSLGLEVIVGDASRRETLLAAGVDTCRALVTITSDDATNLDAGLLGKELQPDLWVALRLFDGDLAHRVEKHLGITRSRSVSYLAAPAFAAAMIDRKAIQTIPVGRRVLLVAELPLAPGSELVGARLSAAHDSGEVRVIGMRNGGRTGYRPSADHVLGPGDRITVVATRAGLGRLLPRTTGQSPG</sequence>
<dbReference type="GO" id="GO:0008324">
    <property type="term" value="F:monoatomic cation transmembrane transporter activity"/>
    <property type="evidence" value="ECO:0007669"/>
    <property type="project" value="InterPro"/>
</dbReference>
<evidence type="ECO:0000313" key="5">
    <source>
        <dbReference type="Proteomes" id="UP000622552"/>
    </source>
</evidence>
<dbReference type="InterPro" id="IPR003148">
    <property type="entry name" value="RCK_N"/>
</dbReference>
<dbReference type="InterPro" id="IPR006037">
    <property type="entry name" value="RCK_C"/>
</dbReference>
<dbReference type="PANTHER" id="PTHR43833:SF11">
    <property type="entry name" value="VOLTAGE-GATED POTASSIUM CHANNEL KCH"/>
    <property type="match status" value="1"/>
</dbReference>
<keyword evidence="1" id="KW-0472">Membrane</keyword>
<gene>
    <name evidence="4" type="ORF">IW245_005356</name>
</gene>
<dbReference type="PROSITE" id="PS51202">
    <property type="entry name" value="RCK_C"/>
    <property type="match status" value="1"/>
</dbReference>
<dbReference type="Proteomes" id="UP000622552">
    <property type="component" value="Unassembled WGS sequence"/>
</dbReference>
<evidence type="ECO:0000259" key="3">
    <source>
        <dbReference type="PROSITE" id="PS51202"/>
    </source>
</evidence>
<protein>
    <submittedName>
        <fullName evidence="4">Trk K+ transport system NAD-binding subunit</fullName>
    </submittedName>
</protein>
<keyword evidence="1" id="KW-1133">Transmembrane helix</keyword>